<dbReference type="InterPro" id="IPR009057">
    <property type="entry name" value="Homeodomain-like_sf"/>
</dbReference>
<keyword evidence="6" id="KW-1185">Reference proteome</keyword>
<evidence type="ECO:0000313" key="5">
    <source>
        <dbReference type="EMBL" id="SEK23011.1"/>
    </source>
</evidence>
<dbReference type="PANTHER" id="PTHR47894:SF1">
    <property type="entry name" value="HTH-TYPE TRANSCRIPTIONAL REGULATOR VQSM"/>
    <property type="match status" value="1"/>
</dbReference>
<dbReference type="Gene3D" id="1.10.10.60">
    <property type="entry name" value="Homeodomain-like"/>
    <property type="match status" value="1"/>
</dbReference>
<organism evidence="5 6">
    <name type="scientific">Atopomonas hussainii</name>
    <dbReference type="NCBI Taxonomy" id="1429083"/>
    <lineage>
        <taxon>Bacteria</taxon>
        <taxon>Pseudomonadati</taxon>
        <taxon>Pseudomonadota</taxon>
        <taxon>Gammaproteobacteria</taxon>
        <taxon>Pseudomonadales</taxon>
        <taxon>Pseudomonadaceae</taxon>
        <taxon>Atopomonas</taxon>
    </lineage>
</organism>
<dbReference type="Pfam" id="PF12833">
    <property type="entry name" value="HTH_18"/>
    <property type="match status" value="1"/>
</dbReference>
<keyword evidence="2 5" id="KW-0238">DNA-binding</keyword>
<dbReference type="Pfam" id="PF12625">
    <property type="entry name" value="Arabinose_bd"/>
    <property type="match status" value="1"/>
</dbReference>
<dbReference type="SMART" id="SM00342">
    <property type="entry name" value="HTH_ARAC"/>
    <property type="match status" value="1"/>
</dbReference>
<evidence type="ECO:0000256" key="2">
    <source>
        <dbReference type="ARBA" id="ARBA00023125"/>
    </source>
</evidence>
<keyword evidence="3" id="KW-0804">Transcription</keyword>
<dbReference type="AlphaFoldDB" id="A0A1H7FA68"/>
<evidence type="ECO:0000259" key="4">
    <source>
        <dbReference type="PROSITE" id="PS01124"/>
    </source>
</evidence>
<dbReference type="GO" id="GO:0000976">
    <property type="term" value="F:transcription cis-regulatory region binding"/>
    <property type="evidence" value="ECO:0007669"/>
    <property type="project" value="TreeGrafter"/>
</dbReference>
<dbReference type="RefSeq" id="WP_074864149.1">
    <property type="nucleotide sequence ID" value="NZ_FOAS01000001.1"/>
</dbReference>
<dbReference type="PRINTS" id="PR00032">
    <property type="entry name" value="HTHARAC"/>
</dbReference>
<reference evidence="5 6" key="1">
    <citation type="submission" date="2016-10" db="EMBL/GenBank/DDBJ databases">
        <authorList>
            <person name="de Groot N.N."/>
        </authorList>
    </citation>
    <scope>NUCLEOTIDE SEQUENCE [LARGE SCALE GENOMIC DNA]</scope>
    <source>
        <strain evidence="5 6">JCM 19513</strain>
    </source>
</reference>
<dbReference type="EMBL" id="FOAS01000001">
    <property type="protein sequence ID" value="SEK23011.1"/>
    <property type="molecule type" value="Genomic_DNA"/>
</dbReference>
<dbReference type="PANTHER" id="PTHR47894">
    <property type="entry name" value="HTH-TYPE TRANSCRIPTIONAL REGULATOR GADX"/>
    <property type="match status" value="1"/>
</dbReference>
<evidence type="ECO:0000256" key="1">
    <source>
        <dbReference type="ARBA" id="ARBA00023015"/>
    </source>
</evidence>
<protein>
    <submittedName>
        <fullName evidence="5">AraC-type DNA-binding protein</fullName>
    </submittedName>
</protein>
<gene>
    <name evidence="5" type="ORF">SAMN05216214_101163</name>
</gene>
<dbReference type="SUPFAM" id="SSF46689">
    <property type="entry name" value="Homeodomain-like"/>
    <property type="match status" value="1"/>
</dbReference>
<name>A0A1H7FA68_9GAMM</name>
<feature type="domain" description="HTH araC/xylS-type" evidence="4">
    <location>
        <begin position="233"/>
        <end position="331"/>
    </location>
</feature>
<dbReference type="Proteomes" id="UP000185766">
    <property type="component" value="Unassembled WGS sequence"/>
</dbReference>
<dbReference type="STRING" id="1429083.GCA_001885685_02388"/>
<dbReference type="GO" id="GO:0003700">
    <property type="term" value="F:DNA-binding transcription factor activity"/>
    <property type="evidence" value="ECO:0007669"/>
    <property type="project" value="InterPro"/>
</dbReference>
<proteinExistence type="predicted"/>
<dbReference type="GO" id="GO:0005829">
    <property type="term" value="C:cytosol"/>
    <property type="evidence" value="ECO:0007669"/>
    <property type="project" value="TreeGrafter"/>
</dbReference>
<sequence length="334" mass="37102">MREPTTLSSWTGALCRQLDSLGLDSQALCRTAGVQLPSAAQAPCRLPLSATSRLWTLAVQHSDNPALGLDTSRFVWPTTFHALGLAIVASDNLLHVFQRITRYYQVVTDALAPTLQADGDSYLLSLRQPSDSAAPHPAAVDAFLAIYVRTCRQRLGRDYAPQAVLLRRLAPSDPSPWHNTFRAPVQFAASVDGLRFARADLLRPLADGHPQLAAHNEALLERELALLQRPWSQRVEAQISQHLAAGEPSAERIAERLCVSLRSLQRHLHDEQRSFEQLLASIRQRLACEHLTDPRLSISEVAYLLGFADSSSFSRAFRRWLGCSPSQWRARHAS</sequence>
<dbReference type="PROSITE" id="PS01124">
    <property type="entry name" value="HTH_ARAC_FAMILY_2"/>
    <property type="match status" value="1"/>
</dbReference>
<dbReference type="InterPro" id="IPR020449">
    <property type="entry name" value="Tscrpt_reg_AraC-type_HTH"/>
</dbReference>
<dbReference type="InterPro" id="IPR032687">
    <property type="entry name" value="AraC-type_N"/>
</dbReference>
<evidence type="ECO:0000256" key="3">
    <source>
        <dbReference type="ARBA" id="ARBA00023163"/>
    </source>
</evidence>
<dbReference type="InterPro" id="IPR018060">
    <property type="entry name" value="HTH_AraC"/>
</dbReference>
<accession>A0A1H7FA68</accession>
<keyword evidence="1" id="KW-0805">Transcription regulation</keyword>
<evidence type="ECO:0000313" key="6">
    <source>
        <dbReference type="Proteomes" id="UP000185766"/>
    </source>
</evidence>